<dbReference type="AlphaFoldDB" id="A0A246FI86"/>
<organism evidence="1 2">
    <name type="scientific">Hymenobacter amundsenii</name>
    <dbReference type="NCBI Taxonomy" id="2006685"/>
    <lineage>
        <taxon>Bacteria</taxon>
        <taxon>Pseudomonadati</taxon>
        <taxon>Bacteroidota</taxon>
        <taxon>Cytophagia</taxon>
        <taxon>Cytophagales</taxon>
        <taxon>Hymenobacteraceae</taxon>
        <taxon>Hymenobacter</taxon>
    </lineage>
</organism>
<dbReference type="EMBL" id="NIRR01000029">
    <property type="protein sequence ID" value="OWP62243.1"/>
    <property type="molecule type" value="Genomic_DNA"/>
</dbReference>
<accession>A0A246FI86</accession>
<keyword evidence="2" id="KW-1185">Reference proteome</keyword>
<evidence type="ECO:0000313" key="2">
    <source>
        <dbReference type="Proteomes" id="UP000197277"/>
    </source>
</evidence>
<name>A0A246FI86_9BACT</name>
<sequence length="158" mass="17508">MPEALAYPEQHGGSIHRLRGTRAIPSKCATGYPLVNGEIVLLENGLRDTSPALVFSTAAAFDACCRADQFLLPPAYMTWGEIHMVAVGRFLTEPAVYAVPLRAGVQVEAPFATQMALEDTYTRVRTYLRRKFVPWETRETIAYAFALAVAQFWVAEVV</sequence>
<reference evidence="1 2" key="1">
    <citation type="submission" date="2017-06" db="EMBL/GenBank/DDBJ databases">
        <title>Hymenobacter amundsenii sp. nov. isolated from regoliths in Antarctica.</title>
        <authorList>
            <person name="Sedlacek I."/>
            <person name="Kralova S."/>
            <person name="Pantucek R."/>
            <person name="Svec P."/>
            <person name="Holochova P."/>
            <person name="Stankova E."/>
            <person name="Vrbovska V."/>
            <person name="Busse H.-J."/>
        </authorList>
    </citation>
    <scope>NUCLEOTIDE SEQUENCE [LARGE SCALE GENOMIC DNA]</scope>
    <source>
        <strain evidence="1 2">CCM 8682</strain>
    </source>
</reference>
<proteinExistence type="predicted"/>
<dbReference type="Proteomes" id="UP000197277">
    <property type="component" value="Unassembled WGS sequence"/>
</dbReference>
<comment type="caution">
    <text evidence="1">The sequence shown here is derived from an EMBL/GenBank/DDBJ whole genome shotgun (WGS) entry which is preliminary data.</text>
</comment>
<evidence type="ECO:0000313" key="1">
    <source>
        <dbReference type="EMBL" id="OWP62243.1"/>
    </source>
</evidence>
<protein>
    <submittedName>
        <fullName evidence="1">Uncharacterized protein</fullName>
    </submittedName>
</protein>
<gene>
    <name evidence="1" type="ORF">CDA63_15180</name>
</gene>